<sequence>MTHLILVLDAAQRSALAVTRSLGKLDNIQIVTSDSSTFALAAASKYSQEYLQSPCPSAEPESYIQWLENICTIRQFALVIPVTEITSQLLLMHSSRLPHVRLAFADYNTVMSLADKYRLLEQAKACGVPVPEFTLFENAAGADASRWSYPCVIKPCLSKIFTPAGWIATSVKVLQSEQDWQRARTAAPYLEQYPFMLQEFIPGSGAGVFCLYNKGKATHFFAHRRLREKPPQGGVSVLSESVAIDPALKQYAQQLLDHVHWHGVAMVEFRITPDGQPYLMEVNTRFWGSLQLAIDAGVNFPALLVQHELGIAGGPAITEYRQGQRLRWLLGDLDSLYLYLKSAYPLAQKMQRVLAFFAPTAFFKTRHETNRWGDLGPGWYEIKTYVRQLLGRQ</sequence>
<keyword evidence="1" id="KW-0067">ATP-binding</keyword>
<comment type="caution">
    <text evidence="3">The sequence shown here is derived from an EMBL/GenBank/DDBJ whole genome shotgun (WGS) entry which is preliminary data.</text>
</comment>
<dbReference type="InterPro" id="IPR011761">
    <property type="entry name" value="ATP-grasp"/>
</dbReference>
<accession>A0ABU1UU13</accession>
<dbReference type="Proteomes" id="UP001253595">
    <property type="component" value="Unassembled WGS sequence"/>
</dbReference>
<dbReference type="EMBL" id="JAVDVX010000001">
    <property type="protein sequence ID" value="MDR7088671.1"/>
    <property type="molecule type" value="Genomic_DNA"/>
</dbReference>
<dbReference type="Gene3D" id="3.40.50.20">
    <property type="match status" value="1"/>
</dbReference>
<feature type="domain" description="ATP-grasp" evidence="2">
    <location>
        <begin position="120"/>
        <end position="309"/>
    </location>
</feature>
<evidence type="ECO:0000313" key="4">
    <source>
        <dbReference type="Proteomes" id="UP001253595"/>
    </source>
</evidence>
<dbReference type="Pfam" id="PF15632">
    <property type="entry name" value="ATPgrasp_Ter"/>
    <property type="match status" value="1"/>
</dbReference>
<evidence type="ECO:0000256" key="1">
    <source>
        <dbReference type="PROSITE-ProRule" id="PRU00409"/>
    </source>
</evidence>
<gene>
    <name evidence="3" type="ORF">J2X05_000674</name>
</gene>
<evidence type="ECO:0000259" key="2">
    <source>
        <dbReference type="PROSITE" id="PS50975"/>
    </source>
</evidence>
<dbReference type="RefSeq" id="WP_310068594.1">
    <property type="nucleotide sequence ID" value="NZ_JAVDVX010000001.1"/>
</dbReference>
<keyword evidence="1" id="KW-0547">Nucleotide-binding</keyword>
<protein>
    <submittedName>
        <fullName evidence="3">ATP-grasp superfamily ATP-dependent carboligase</fullName>
    </submittedName>
</protein>
<dbReference type="SUPFAM" id="SSF56059">
    <property type="entry name" value="Glutathione synthetase ATP-binding domain-like"/>
    <property type="match status" value="1"/>
</dbReference>
<dbReference type="PROSITE" id="PS50975">
    <property type="entry name" value="ATP_GRASP"/>
    <property type="match status" value="1"/>
</dbReference>
<evidence type="ECO:0000313" key="3">
    <source>
        <dbReference type="EMBL" id="MDR7088671.1"/>
    </source>
</evidence>
<reference evidence="3 4" key="1">
    <citation type="submission" date="2023-07" db="EMBL/GenBank/DDBJ databases">
        <title>Sorghum-associated microbial communities from plants grown in Nebraska, USA.</title>
        <authorList>
            <person name="Schachtman D."/>
        </authorList>
    </citation>
    <scope>NUCLEOTIDE SEQUENCE [LARGE SCALE GENOMIC DNA]</scope>
    <source>
        <strain evidence="3 4">BE190</strain>
    </source>
</reference>
<name>A0ABU1UU13_9GAMM</name>
<keyword evidence="4" id="KW-1185">Reference proteome</keyword>
<organism evidence="3 4">
    <name type="scientific">Cellvibrio fibrivorans</name>
    <dbReference type="NCBI Taxonomy" id="126350"/>
    <lineage>
        <taxon>Bacteria</taxon>
        <taxon>Pseudomonadati</taxon>
        <taxon>Pseudomonadota</taxon>
        <taxon>Gammaproteobacteria</taxon>
        <taxon>Cellvibrionales</taxon>
        <taxon>Cellvibrionaceae</taxon>
        <taxon>Cellvibrio</taxon>
    </lineage>
</organism>
<proteinExistence type="predicted"/>
<dbReference type="Gene3D" id="3.30.470.20">
    <property type="entry name" value="ATP-grasp fold, B domain"/>
    <property type="match status" value="1"/>
</dbReference>